<dbReference type="Proteomes" id="UP001597112">
    <property type="component" value="Unassembled WGS sequence"/>
</dbReference>
<name>A0ABW3JZP2_9BACT</name>
<proteinExistence type="predicted"/>
<evidence type="ECO:0000313" key="3">
    <source>
        <dbReference type="Proteomes" id="UP001597112"/>
    </source>
</evidence>
<reference evidence="3" key="1">
    <citation type="journal article" date="2019" name="Int. J. Syst. Evol. Microbiol.">
        <title>The Global Catalogue of Microorganisms (GCM) 10K type strain sequencing project: providing services to taxonomists for standard genome sequencing and annotation.</title>
        <authorList>
            <consortium name="The Broad Institute Genomics Platform"/>
            <consortium name="The Broad Institute Genome Sequencing Center for Infectious Disease"/>
            <person name="Wu L."/>
            <person name="Ma J."/>
        </authorList>
    </citation>
    <scope>NUCLEOTIDE SEQUENCE [LARGE SCALE GENOMIC DNA]</scope>
    <source>
        <strain evidence="3">CCUG 58938</strain>
    </source>
</reference>
<feature type="compositionally biased region" description="Basic and acidic residues" evidence="1">
    <location>
        <begin position="33"/>
        <end position="53"/>
    </location>
</feature>
<evidence type="ECO:0000256" key="1">
    <source>
        <dbReference type="SAM" id="MobiDB-lite"/>
    </source>
</evidence>
<keyword evidence="3" id="KW-1185">Reference proteome</keyword>
<dbReference type="RefSeq" id="WP_377575615.1">
    <property type="nucleotide sequence ID" value="NZ_JBHTKA010000001.1"/>
</dbReference>
<feature type="region of interest" description="Disordered" evidence="1">
    <location>
        <begin position="1"/>
        <end position="65"/>
    </location>
</feature>
<evidence type="ECO:0000313" key="2">
    <source>
        <dbReference type="EMBL" id="MFD0998621.1"/>
    </source>
</evidence>
<sequence length="65" mass="7217">MKTHTKSHTQNTPRISRQKQGRDASSPKSNVDTGEHISTDSSKEDPGKPKRLGESQIEINDETTI</sequence>
<organism evidence="2 3">
    <name type="scientific">Ohtaekwangia kribbensis</name>
    <dbReference type="NCBI Taxonomy" id="688913"/>
    <lineage>
        <taxon>Bacteria</taxon>
        <taxon>Pseudomonadati</taxon>
        <taxon>Bacteroidota</taxon>
        <taxon>Cytophagia</taxon>
        <taxon>Cytophagales</taxon>
        <taxon>Fulvivirgaceae</taxon>
        <taxon>Ohtaekwangia</taxon>
    </lineage>
</organism>
<gene>
    <name evidence="2" type="ORF">ACFQ21_04855</name>
</gene>
<comment type="caution">
    <text evidence="2">The sequence shown here is derived from an EMBL/GenBank/DDBJ whole genome shotgun (WGS) entry which is preliminary data.</text>
</comment>
<accession>A0ABW3JZP2</accession>
<protein>
    <submittedName>
        <fullName evidence="2">Uncharacterized protein</fullName>
    </submittedName>
</protein>
<dbReference type="EMBL" id="JBHTKA010000001">
    <property type="protein sequence ID" value="MFD0998621.1"/>
    <property type="molecule type" value="Genomic_DNA"/>
</dbReference>